<feature type="compositionally biased region" description="Low complexity" evidence="1">
    <location>
        <begin position="86"/>
        <end position="100"/>
    </location>
</feature>
<evidence type="ECO:0000256" key="1">
    <source>
        <dbReference type="SAM" id="MobiDB-lite"/>
    </source>
</evidence>
<dbReference type="AlphaFoldDB" id="A0A7S4QYM8"/>
<feature type="compositionally biased region" description="Low complexity" evidence="1">
    <location>
        <begin position="111"/>
        <end position="122"/>
    </location>
</feature>
<name>A0A7S4QYM8_9DINO</name>
<dbReference type="EMBL" id="HBNR01039822">
    <property type="protein sequence ID" value="CAE4597938.1"/>
    <property type="molecule type" value="Transcribed_RNA"/>
</dbReference>
<feature type="region of interest" description="Disordered" evidence="1">
    <location>
        <begin position="1"/>
        <end position="67"/>
    </location>
</feature>
<accession>A0A7S4QYM8</accession>
<evidence type="ECO:0000313" key="2">
    <source>
        <dbReference type="EMBL" id="CAE4597938.1"/>
    </source>
</evidence>
<sequence>MGNAGAGIPCFGPRERDVKVSFPDQPRNVRGPSAEDTPSDLPSTSPVFQGKAPEAGSAAASAPTPSVEPPLVVVKEAPAPEPIAAPAPVLQQEPAPVAEAAPPPAVKEEPAPVVEAGPPLVVKEAPSPEPVETRAPVVKEHEAEAPAPTKSTEPEEELPPADPESHGQVWIVVGGDPEKGGIVVRKAAKLTSEELPRLATGAKVEELRTIGDRMKFRRLEGKGPDEGWVSLRSKGKELLVHA</sequence>
<feature type="compositionally biased region" description="Low complexity" evidence="1">
    <location>
        <begin position="52"/>
        <end position="67"/>
    </location>
</feature>
<proteinExistence type="predicted"/>
<reference evidence="2" key="1">
    <citation type="submission" date="2021-01" db="EMBL/GenBank/DDBJ databases">
        <authorList>
            <person name="Corre E."/>
            <person name="Pelletier E."/>
            <person name="Niang G."/>
            <person name="Scheremetjew M."/>
            <person name="Finn R."/>
            <person name="Kale V."/>
            <person name="Holt S."/>
            <person name="Cochrane G."/>
            <person name="Meng A."/>
            <person name="Brown T."/>
            <person name="Cohen L."/>
        </authorList>
    </citation>
    <scope>NUCLEOTIDE SEQUENCE</scope>
    <source>
        <strain evidence="2">CCMP3105</strain>
    </source>
</reference>
<feature type="region of interest" description="Disordered" evidence="1">
    <location>
        <begin position="84"/>
        <end position="168"/>
    </location>
</feature>
<protein>
    <submittedName>
        <fullName evidence="2">Uncharacterized protein</fullName>
    </submittedName>
</protein>
<gene>
    <name evidence="2" type="ORF">AMON00008_LOCUS27593</name>
</gene>
<organism evidence="2">
    <name type="scientific">Alexandrium monilatum</name>
    <dbReference type="NCBI Taxonomy" id="311494"/>
    <lineage>
        <taxon>Eukaryota</taxon>
        <taxon>Sar</taxon>
        <taxon>Alveolata</taxon>
        <taxon>Dinophyceae</taxon>
        <taxon>Gonyaulacales</taxon>
        <taxon>Pyrocystaceae</taxon>
        <taxon>Alexandrium</taxon>
    </lineage>
</organism>